<evidence type="ECO:0000313" key="4">
    <source>
        <dbReference type="EMBL" id="SGZ53104.1"/>
    </source>
</evidence>
<evidence type="ECO:0000313" key="5">
    <source>
        <dbReference type="Proteomes" id="UP000182334"/>
    </source>
</evidence>
<dbReference type="InterPro" id="IPR045180">
    <property type="entry name" value="La_dom_prot"/>
</dbReference>
<accession>A0A1L0DAU2</accession>
<feature type="domain" description="HTH La-type RNA-binding" evidence="3">
    <location>
        <begin position="131"/>
        <end position="227"/>
    </location>
</feature>
<reference evidence="4 5" key="1">
    <citation type="submission" date="2016-10" db="EMBL/GenBank/DDBJ databases">
        <authorList>
            <person name="de Groot N.N."/>
        </authorList>
    </citation>
    <scope>NUCLEOTIDE SEQUENCE [LARGE SCALE GENOMIC DNA]</scope>
    <source>
        <strain evidence="4 5">CBS 141442</strain>
    </source>
</reference>
<dbReference type="PANTHER" id="PTHR22792:SF132">
    <property type="entry name" value="LA-RELATED PROTEIN 1"/>
    <property type="match status" value="1"/>
</dbReference>
<dbReference type="GO" id="GO:0003723">
    <property type="term" value="F:RNA binding"/>
    <property type="evidence" value="ECO:0007669"/>
    <property type="project" value="UniProtKB-UniRule"/>
</dbReference>
<evidence type="ECO:0000256" key="1">
    <source>
        <dbReference type="ARBA" id="ARBA00022884"/>
    </source>
</evidence>
<dbReference type="SUPFAM" id="SSF46785">
    <property type="entry name" value="Winged helix' DNA-binding domain"/>
    <property type="match status" value="1"/>
</dbReference>
<dbReference type="STRING" id="45354.A0A1L0DAU2"/>
<dbReference type="Proteomes" id="UP000182334">
    <property type="component" value="Chromosome IV"/>
</dbReference>
<dbReference type="OrthoDB" id="340227at2759"/>
<keyword evidence="5" id="KW-1185">Reference proteome</keyword>
<dbReference type="GO" id="GO:0005737">
    <property type="term" value="C:cytoplasm"/>
    <property type="evidence" value="ECO:0007669"/>
    <property type="project" value="UniProtKB-ARBA"/>
</dbReference>
<dbReference type="EMBL" id="LT635759">
    <property type="protein sequence ID" value="SGZ53104.1"/>
    <property type="molecule type" value="Genomic_DNA"/>
</dbReference>
<organism evidence="4 5">
    <name type="scientific">Sungouiella intermedia</name>
    <dbReference type="NCBI Taxonomy" id="45354"/>
    <lineage>
        <taxon>Eukaryota</taxon>
        <taxon>Fungi</taxon>
        <taxon>Dikarya</taxon>
        <taxon>Ascomycota</taxon>
        <taxon>Saccharomycotina</taxon>
        <taxon>Pichiomycetes</taxon>
        <taxon>Metschnikowiaceae</taxon>
        <taxon>Sungouiella</taxon>
    </lineage>
</organism>
<gene>
    <name evidence="4" type="ORF">SAMEA4029010_CIC11G00000002706</name>
</gene>
<evidence type="ECO:0000259" key="3">
    <source>
        <dbReference type="PROSITE" id="PS50961"/>
    </source>
</evidence>
<dbReference type="PROSITE" id="PS50961">
    <property type="entry name" value="HTH_LA"/>
    <property type="match status" value="1"/>
</dbReference>
<name>A0A1L0DAU2_9ASCO</name>
<dbReference type="InterPro" id="IPR036390">
    <property type="entry name" value="WH_DNA-bd_sf"/>
</dbReference>
<dbReference type="Pfam" id="PF05383">
    <property type="entry name" value="La"/>
    <property type="match status" value="1"/>
</dbReference>
<dbReference type="SMART" id="SM00715">
    <property type="entry name" value="LA"/>
    <property type="match status" value="1"/>
</dbReference>
<keyword evidence="1 2" id="KW-0694">RNA-binding</keyword>
<protein>
    <submittedName>
        <fullName evidence="4">CIC11C00000002706</fullName>
    </submittedName>
</protein>
<proteinExistence type="predicted"/>
<evidence type="ECO:0000256" key="2">
    <source>
        <dbReference type="PROSITE-ProRule" id="PRU00332"/>
    </source>
</evidence>
<dbReference type="Gene3D" id="1.10.10.10">
    <property type="entry name" value="Winged helix-like DNA-binding domain superfamily/Winged helix DNA-binding domain"/>
    <property type="match status" value="1"/>
</dbReference>
<sequence length="235" mass="28085">MHIISPMDKPPSNAWSQKLTPVSVERAPTIYCFETNESQKPKRNRIKRKPKLRKPRYHKVTSLSNRESAMYNYWQAIWTDPGYCETLNQNCLYYQENQQYHIQENYQPETLQEYYTNDDSVRKCNHYMEDQLSGSQAERLVINQLAYYFSRDNLLKDIHLRGMFHREDGTVLLSELIKFAKLKSLLGEDIKRLVQIVRKCSFVELIEDGGIENTRVRTHDWHFWILEMAPKEQMN</sequence>
<dbReference type="AlphaFoldDB" id="A0A1L0DAU2"/>
<dbReference type="PANTHER" id="PTHR22792">
    <property type="entry name" value="LUPUS LA PROTEIN-RELATED"/>
    <property type="match status" value="1"/>
</dbReference>
<dbReference type="InterPro" id="IPR006630">
    <property type="entry name" value="La_HTH"/>
</dbReference>
<dbReference type="InterPro" id="IPR036388">
    <property type="entry name" value="WH-like_DNA-bd_sf"/>
</dbReference>